<keyword evidence="1" id="KW-0862">Zinc</keyword>
<dbReference type="GO" id="GO:0003700">
    <property type="term" value="F:DNA-binding transcription factor activity"/>
    <property type="evidence" value="ECO:0007669"/>
    <property type="project" value="InterPro"/>
</dbReference>
<protein>
    <submittedName>
        <fullName evidence="2">Fur family transcriptional regulator, ferric uptake regulator</fullName>
    </submittedName>
</protein>
<dbReference type="InterPro" id="IPR002481">
    <property type="entry name" value="FUR"/>
</dbReference>
<reference evidence="3" key="1">
    <citation type="submission" date="2017-02" db="EMBL/GenBank/DDBJ databases">
        <authorList>
            <person name="Varghese N."/>
            <person name="Submissions S."/>
        </authorList>
    </citation>
    <scope>NUCLEOTIDE SEQUENCE [LARGE SCALE GENOMIC DNA]</scope>
    <source>
        <strain evidence="3">DSM 24967</strain>
    </source>
</reference>
<comment type="cofactor">
    <cofactor evidence="1">
        <name>Zn(2+)</name>
        <dbReference type="ChEBI" id="CHEBI:29105"/>
    </cofactor>
    <text evidence="1">Binds 1 zinc ion per subunit.</text>
</comment>
<keyword evidence="3" id="KW-1185">Reference proteome</keyword>
<dbReference type="Gene3D" id="1.10.10.10">
    <property type="entry name" value="Winged helix-like DNA-binding domain superfamily/Winged helix DNA-binding domain"/>
    <property type="match status" value="1"/>
</dbReference>
<feature type="binding site" evidence="1">
    <location>
        <position position="132"/>
    </location>
    <ligand>
        <name>Zn(2+)</name>
        <dbReference type="ChEBI" id="CHEBI:29105"/>
    </ligand>
</feature>
<keyword evidence="1" id="KW-0479">Metal-binding</keyword>
<dbReference type="Proteomes" id="UP000190852">
    <property type="component" value="Unassembled WGS sequence"/>
</dbReference>
<accession>A0A1T5BL97</accession>
<dbReference type="InterPro" id="IPR036390">
    <property type="entry name" value="WH_DNA-bd_sf"/>
</dbReference>
<dbReference type="PANTHER" id="PTHR33202">
    <property type="entry name" value="ZINC UPTAKE REGULATION PROTEIN"/>
    <property type="match status" value="1"/>
</dbReference>
<dbReference type="AlphaFoldDB" id="A0A1T5BL97"/>
<dbReference type="EMBL" id="FUYQ01000007">
    <property type="protein sequence ID" value="SKB47998.1"/>
    <property type="molecule type" value="Genomic_DNA"/>
</dbReference>
<dbReference type="GO" id="GO:0045892">
    <property type="term" value="P:negative regulation of DNA-templated transcription"/>
    <property type="evidence" value="ECO:0007669"/>
    <property type="project" value="TreeGrafter"/>
</dbReference>
<gene>
    <name evidence="2" type="ORF">SAMN05660349_01378</name>
</gene>
<proteinExistence type="predicted"/>
<feature type="binding site" evidence="1">
    <location>
        <position position="96"/>
    </location>
    <ligand>
        <name>Zn(2+)</name>
        <dbReference type="ChEBI" id="CHEBI:29105"/>
    </ligand>
</feature>
<dbReference type="GO" id="GO:1900376">
    <property type="term" value="P:regulation of secondary metabolite biosynthetic process"/>
    <property type="evidence" value="ECO:0007669"/>
    <property type="project" value="TreeGrafter"/>
</dbReference>
<dbReference type="PANTHER" id="PTHR33202:SF22">
    <property type="entry name" value="HYDROGEN PEROXIDE SENSITIVE REPRESSOR"/>
    <property type="match status" value="1"/>
</dbReference>
<evidence type="ECO:0000313" key="3">
    <source>
        <dbReference type="Proteomes" id="UP000190852"/>
    </source>
</evidence>
<feature type="binding site" evidence="1">
    <location>
        <position position="135"/>
    </location>
    <ligand>
        <name>Zn(2+)</name>
        <dbReference type="ChEBI" id="CHEBI:29105"/>
    </ligand>
</feature>
<dbReference type="InterPro" id="IPR036388">
    <property type="entry name" value="WH-like_DNA-bd_sf"/>
</dbReference>
<dbReference type="SUPFAM" id="SSF46785">
    <property type="entry name" value="Winged helix' DNA-binding domain"/>
    <property type="match status" value="1"/>
</dbReference>
<evidence type="ECO:0000313" key="2">
    <source>
        <dbReference type="EMBL" id="SKB47998.1"/>
    </source>
</evidence>
<feature type="binding site" evidence="1">
    <location>
        <position position="99"/>
    </location>
    <ligand>
        <name>Zn(2+)</name>
        <dbReference type="ChEBI" id="CHEBI:29105"/>
    </ligand>
</feature>
<dbReference type="Pfam" id="PF01475">
    <property type="entry name" value="FUR"/>
    <property type="match status" value="1"/>
</dbReference>
<dbReference type="GO" id="GO:0000976">
    <property type="term" value="F:transcription cis-regulatory region binding"/>
    <property type="evidence" value="ECO:0007669"/>
    <property type="project" value="TreeGrafter"/>
</dbReference>
<organism evidence="2 3">
    <name type="scientific">Parabacteroides chartae</name>
    <dbReference type="NCBI Taxonomy" id="1037355"/>
    <lineage>
        <taxon>Bacteria</taxon>
        <taxon>Pseudomonadati</taxon>
        <taxon>Bacteroidota</taxon>
        <taxon>Bacteroidia</taxon>
        <taxon>Bacteroidales</taxon>
        <taxon>Tannerellaceae</taxon>
        <taxon>Parabacteroides</taxon>
    </lineage>
</organism>
<name>A0A1T5BL97_9BACT</name>
<dbReference type="GO" id="GO:0008270">
    <property type="term" value="F:zinc ion binding"/>
    <property type="evidence" value="ECO:0007669"/>
    <property type="project" value="TreeGrafter"/>
</dbReference>
<sequence>MNDKILKILENRNIKPTSNRVLVLKAMLNFDWAFTLADLENELISVDKSTISRTIHLFRHQQLIHSFDDGSGSVKYAVCNTECNCSLDELHAHFYCNYCKKAFCLNNIHIPQFDLPPDVEIEGVNLVIKGFCGKCSKIAT</sequence>
<evidence type="ECO:0000256" key="1">
    <source>
        <dbReference type="PIRSR" id="PIRSR602481-1"/>
    </source>
</evidence>
<dbReference type="RefSeq" id="WP_079682975.1">
    <property type="nucleotide sequence ID" value="NZ_FUYQ01000007.1"/>
</dbReference>